<evidence type="ECO:0000256" key="3">
    <source>
        <dbReference type="ARBA" id="ARBA00043088"/>
    </source>
</evidence>
<dbReference type="GO" id="GO:0003960">
    <property type="term" value="F:quinone reductase (NADPH) activity"/>
    <property type="evidence" value="ECO:0007669"/>
    <property type="project" value="InterPro"/>
</dbReference>
<accession>A0A9W8CRY0</accession>
<name>A0A9W8CRY0_9FUNG</name>
<evidence type="ECO:0000256" key="4">
    <source>
        <dbReference type="ARBA" id="ARBA00070796"/>
    </source>
</evidence>
<dbReference type="Gene3D" id="3.40.50.720">
    <property type="entry name" value="NAD(P)-binding Rossmann-like Domain"/>
    <property type="match status" value="1"/>
</dbReference>
<dbReference type="Pfam" id="PF08240">
    <property type="entry name" value="ADH_N"/>
    <property type="match status" value="1"/>
</dbReference>
<dbReference type="GO" id="GO:0008270">
    <property type="term" value="F:zinc ion binding"/>
    <property type="evidence" value="ECO:0007669"/>
    <property type="project" value="InterPro"/>
</dbReference>
<dbReference type="CDD" id="cd05286">
    <property type="entry name" value="QOR2"/>
    <property type="match status" value="1"/>
</dbReference>
<feature type="domain" description="Enoyl reductase (ER)" evidence="5">
    <location>
        <begin position="10"/>
        <end position="319"/>
    </location>
</feature>
<protein>
    <recommendedName>
        <fullName evidence="4">Probable quinone oxidoreductase</fullName>
    </recommendedName>
    <alternativeName>
        <fullName evidence="3">NADPH:quinone reductase</fullName>
    </alternativeName>
</protein>
<dbReference type="SMART" id="SM00829">
    <property type="entry name" value="PKS_ER"/>
    <property type="match status" value="1"/>
</dbReference>
<gene>
    <name evidence="6" type="ORF">LPJ53_003917</name>
</gene>
<dbReference type="InterPro" id="IPR013149">
    <property type="entry name" value="ADH-like_C"/>
</dbReference>
<dbReference type="GO" id="GO:0005829">
    <property type="term" value="C:cytosol"/>
    <property type="evidence" value="ECO:0007669"/>
    <property type="project" value="TreeGrafter"/>
</dbReference>
<evidence type="ECO:0000256" key="2">
    <source>
        <dbReference type="ARBA" id="ARBA00023002"/>
    </source>
</evidence>
<dbReference type="PANTHER" id="PTHR48106:SF13">
    <property type="entry name" value="QUINONE OXIDOREDUCTASE-RELATED"/>
    <property type="match status" value="1"/>
</dbReference>
<dbReference type="InterPro" id="IPR020843">
    <property type="entry name" value="ER"/>
</dbReference>
<dbReference type="EMBL" id="JANBOJ010000162">
    <property type="protein sequence ID" value="KAJ1721573.1"/>
    <property type="molecule type" value="Genomic_DNA"/>
</dbReference>
<dbReference type="GO" id="GO:0070402">
    <property type="term" value="F:NADPH binding"/>
    <property type="evidence" value="ECO:0007669"/>
    <property type="project" value="TreeGrafter"/>
</dbReference>
<evidence type="ECO:0000313" key="6">
    <source>
        <dbReference type="EMBL" id="KAJ1721573.1"/>
    </source>
</evidence>
<dbReference type="InterPro" id="IPR036291">
    <property type="entry name" value="NAD(P)-bd_dom_sf"/>
</dbReference>
<evidence type="ECO:0000256" key="1">
    <source>
        <dbReference type="ARBA" id="ARBA00022857"/>
    </source>
</evidence>
<dbReference type="InterPro" id="IPR047618">
    <property type="entry name" value="QOR-like"/>
</dbReference>
<keyword evidence="1" id="KW-0521">NADP</keyword>
<dbReference type="InterPro" id="IPR002364">
    <property type="entry name" value="Quin_OxRdtase/zeta-crystal_CS"/>
</dbReference>
<dbReference type="InterPro" id="IPR013154">
    <property type="entry name" value="ADH-like_N"/>
</dbReference>
<proteinExistence type="predicted"/>
<organism evidence="6 7">
    <name type="scientific">Coemansia erecta</name>
    <dbReference type="NCBI Taxonomy" id="147472"/>
    <lineage>
        <taxon>Eukaryota</taxon>
        <taxon>Fungi</taxon>
        <taxon>Fungi incertae sedis</taxon>
        <taxon>Zoopagomycota</taxon>
        <taxon>Kickxellomycotina</taxon>
        <taxon>Kickxellomycetes</taxon>
        <taxon>Kickxellales</taxon>
        <taxon>Kickxellaceae</taxon>
        <taxon>Coemansia</taxon>
    </lineage>
</organism>
<dbReference type="FunFam" id="3.40.50.720:FF:000053">
    <property type="entry name" value="Quinone oxidoreductase 1"/>
    <property type="match status" value="1"/>
</dbReference>
<dbReference type="Pfam" id="PF00107">
    <property type="entry name" value="ADH_zinc_N"/>
    <property type="match status" value="1"/>
</dbReference>
<dbReference type="PROSITE" id="PS01162">
    <property type="entry name" value="QOR_ZETA_CRYSTAL"/>
    <property type="match status" value="1"/>
</dbReference>
<evidence type="ECO:0000313" key="7">
    <source>
        <dbReference type="Proteomes" id="UP001149813"/>
    </source>
</evidence>
<keyword evidence="2" id="KW-0560">Oxidoreductase</keyword>
<dbReference type="Gene3D" id="3.90.180.10">
    <property type="entry name" value="Medium-chain alcohol dehydrogenases, catalytic domain"/>
    <property type="match status" value="1"/>
</dbReference>
<dbReference type="Proteomes" id="UP001149813">
    <property type="component" value="Unassembled WGS sequence"/>
</dbReference>
<sequence>MQAIQIEQEGGPEVLQLTTLPKPTAGPGELVVRNHYSGVNFIDTYFREGVYKLPLPHQLGAEAAGEVVEVGEGIEGFAVGDAVAYLGTQNTYAQYSVAAPTKTFKIDPAVLPYDIAAAILLQGLTAHTLVTRAYEVKKGDWILVQAGAGGTGRLIIQMAKHLGANVVATVSSAEKAQVARAAGADHVILYSEESVPESVKNIVPEGVHAVFDGVGKSTFEGSLESLRRLGSMVSFGNASGTVPPFKVLDLAPKNLTLLRPQLYGYIATEEERQRHIGELMDLIGQDKLDVHIFKTYKLDEVAQAHIDLQGRKTTGKLVVKID</sequence>
<evidence type="ECO:0000259" key="5">
    <source>
        <dbReference type="SMART" id="SM00829"/>
    </source>
</evidence>
<dbReference type="PANTHER" id="PTHR48106">
    <property type="entry name" value="QUINONE OXIDOREDUCTASE PIG3-RELATED"/>
    <property type="match status" value="1"/>
</dbReference>
<dbReference type="GO" id="GO:0035925">
    <property type="term" value="F:mRNA 3'-UTR AU-rich region binding"/>
    <property type="evidence" value="ECO:0007669"/>
    <property type="project" value="TreeGrafter"/>
</dbReference>
<comment type="caution">
    <text evidence="6">The sequence shown here is derived from an EMBL/GenBank/DDBJ whole genome shotgun (WGS) entry which is preliminary data.</text>
</comment>
<dbReference type="SUPFAM" id="SSF50129">
    <property type="entry name" value="GroES-like"/>
    <property type="match status" value="1"/>
</dbReference>
<reference evidence="6" key="1">
    <citation type="submission" date="2022-07" db="EMBL/GenBank/DDBJ databases">
        <title>Phylogenomic reconstructions and comparative analyses of Kickxellomycotina fungi.</title>
        <authorList>
            <person name="Reynolds N.K."/>
            <person name="Stajich J.E."/>
            <person name="Barry K."/>
            <person name="Grigoriev I.V."/>
            <person name="Crous P."/>
            <person name="Smith M.E."/>
        </authorList>
    </citation>
    <scope>NUCLEOTIDE SEQUENCE</scope>
    <source>
        <strain evidence="6">NBRC 32514</strain>
    </source>
</reference>
<dbReference type="InterPro" id="IPR011032">
    <property type="entry name" value="GroES-like_sf"/>
</dbReference>
<dbReference type="AlphaFoldDB" id="A0A9W8CRY0"/>
<dbReference type="OrthoDB" id="48317at2759"/>
<keyword evidence="7" id="KW-1185">Reference proteome</keyword>
<dbReference type="SUPFAM" id="SSF51735">
    <property type="entry name" value="NAD(P)-binding Rossmann-fold domains"/>
    <property type="match status" value="1"/>
</dbReference>